<evidence type="ECO:0000313" key="1">
    <source>
        <dbReference type="EMBL" id="CAF3442370.1"/>
    </source>
</evidence>
<proteinExistence type="predicted"/>
<gene>
    <name evidence="1" type="ORF">FME351_LOCUS12763</name>
    <name evidence="2" type="ORF">TSG867_LOCUS3904</name>
</gene>
<organism evidence="1 3">
    <name type="scientific">Rotaria socialis</name>
    <dbReference type="NCBI Taxonomy" id="392032"/>
    <lineage>
        <taxon>Eukaryota</taxon>
        <taxon>Metazoa</taxon>
        <taxon>Spiralia</taxon>
        <taxon>Gnathifera</taxon>
        <taxon>Rotifera</taxon>
        <taxon>Eurotatoria</taxon>
        <taxon>Bdelloidea</taxon>
        <taxon>Philodinida</taxon>
        <taxon>Philodinidae</taxon>
        <taxon>Rotaria</taxon>
    </lineage>
</organism>
<dbReference type="EMBL" id="CAJOBQ010000122">
    <property type="protein sequence ID" value="CAF4264172.1"/>
    <property type="molecule type" value="Genomic_DNA"/>
</dbReference>
<protein>
    <submittedName>
        <fullName evidence="1">Uncharacterized protein</fullName>
    </submittedName>
</protein>
<sequence>MMNKALRIRNIDLIFLFRTVIRDIYEQLLTHQCHERVTVYRGQIEADPAVVHLANGENRQSFAQIDEFRYYGQEAEVLLMLGSIFRLNEIYDDHSSADAPVPIIRMKLYSDHDNDLKQLYDHMNKEYGGAQMNLFTLGNM</sequence>
<dbReference type="AlphaFoldDB" id="A0A818DL17"/>
<accession>A0A818DL17</accession>
<evidence type="ECO:0000313" key="3">
    <source>
        <dbReference type="Proteomes" id="UP000663869"/>
    </source>
</evidence>
<dbReference type="EMBL" id="CAJNYU010001479">
    <property type="protein sequence ID" value="CAF3442370.1"/>
    <property type="molecule type" value="Genomic_DNA"/>
</dbReference>
<reference evidence="1" key="1">
    <citation type="submission" date="2021-02" db="EMBL/GenBank/DDBJ databases">
        <authorList>
            <person name="Nowell W R."/>
        </authorList>
    </citation>
    <scope>NUCLEOTIDE SEQUENCE</scope>
</reference>
<name>A0A818DL17_9BILA</name>
<dbReference type="Proteomes" id="UP000663869">
    <property type="component" value="Unassembled WGS sequence"/>
</dbReference>
<dbReference type="Proteomes" id="UP000663862">
    <property type="component" value="Unassembled WGS sequence"/>
</dbReference>
<comment type="caution">
    <text evidence="1">The sequence shown here is derived from an EMBL/GenBank/DDBJ whole genome shotgun (WGS) entry which is preliminary data.</text>
</comment>
<evidence type="ECO:0000313" key="2">
    <source>
        <dbReference type="EMBL" id="CAF4264172.1"/>
    </source>
</evidence>